<comment type="caution">
    <text evidence="1">The sequence shown here is derived from an EMBL/GenBank/DDBJ whole genome shotgun (WGS) entry which is preliminary data.</text>
</comment>
<sequence length="48" mass="5249">MQGVVDINVIDDEDVPIELAQEATALFALQRIAQNVASHIIEIFRKGG</sequence>
<dbReference type="Proteomes" id="UP000054925">
    <property type="component" value="Unassembled WGS sequence"/>
</dbReference>
<evidence type="ECO:0000313" key="2">
    <source>
        <dbReference type="Proteomes" id="UP000054925"/>
    </source>
</evidence>
<proteinExistence type="predicted"/>
<dbReference type="EMBL" id="FCOL02000002">
    <property type="protein sequence ID" value="SAL16213.1"/>
    <property type="molecule type" value="Genomic_DNA"/>
</dbReference>
<keyword evidence="2" id="KW-1185">Reference proteome</keyword>
<organism evidence="1 2">
    <name type="scientific">Caballeronia terrestris</name>
    <dbReference type="NCBI Taxonomy" id="1226301"/>
    <lineage>
        <taxon>Bacteria</taxon>
        <taxon>Pseudomonadati</taxon>
        <taxon>Pseudomonadota</taxon>
        <taxon>Betaproteobacteria</taxon>
        <taxon>Burkholderiales</taxon>
        <taxon>Burkholderiaceae</taxon>
        <taxon>Caballeronia</taxon>
    </lineage>
</organism>
<protein>
    <submittedName>
        <fullName evidence="1">Uncharacterized protein</fullName>
    </submittedName>
</protein>
<name>A0A158F954_9BURK</name>
<accession>A0A158F954</accession>
<evidence type="ECO:0000313" key="1">
    <source>
        <dbReference type="EMBL" id="SAL16213.1"/>
    </source>
</evidence>
<dbReference type="AlphaFoldDB" id="A0A158F954"/>
<reference evidence="1" key="1">
    <citation type="submission" date="2016-01" db="EMBL/GenBank/DDBJ databases">
        <authorList>
            <person name="Peeters C."/>
        </authorList>
    </citation>
    <scope>NUCLEOTIDE SEQUENCE [LARGE SCALE GENOMIC DNA]</scope>
    <source>
        <strain evidence="1">LMG 22937</strain>
    </source>
</reference>
<gene>
    <name evidence="1" type="ORF">AWB67_00402</name>
</gene>